<dbReference type="Pfam" id="PF07044">
    <property type="entry name" value="DUF1329"/>
    <property type="match status" value="1"/>
</dbReference>
<dbReference type="EMBL" id="RRZK01000035">
    <property type="protein sequence ID" value="TDB56959.1"/>
    <property type="molecule type" value="Genomic_DNA"/>
</dbReference>
<proteinExistence type="predicted"/>
<gene>
    <name evidence="2" type="ORF">EIY72_26875</name>
</gene>
<dbReference type="AlphaFoldDB" id="A0A1H2NM75"/>
<organism evidence="2 3">
    <name type="scientific">Pseudomonas vancouverensis</name>
    <dbReference type="NCBI Taxonomy" id="95300"/>
    <lineage>
        <taxon>Bacteria</taxon>
        <taxon>Pseudomonadati</taxon>
        <taxon>Pseudomonadota</taxon>
        <taxon>Gammaproteobacteria</taxon>
        <taxon>Pseudomonadales</taxon>
        <taxon>Pseudomonadaceae</taxon>
        <taxon>Pseudomonas</taxon>
    </lineage>
</organism>
<evidence type="ECO:0000256" key="1">
    <source>
        <dbReference type="SAM" id="SignalP"/>
    </source>
</evidence>
<feature type="signal peptide" evidence="1">
    <location>
        <begin position="1"/>
        <end position="24"/>
    </location>
</feature>
<dbReference type="OrthoDB" id="178023at2"/>
<reference evidence="3" key="1">
    <citation type="journal article" date="2019" name="bioRxiv">
        <title>Bacterially produced spermidine induces plant systemic susceptibility to pathogens.</title>
        <authorList>
            <person name="Melnyk R.A."/>
            <person name="Beskrovnaya P.A."/>
            <person name="Liu Z."/>
            <person name="Song Y."/>
            <person name="Haney C.H."/>
        </authorList>
    </citation>
    <scope>NUCLEOTIDE SEQUENCE [LARGE SCALE GENOMIC DNA]</scope>
    <source>
        <strain evidence="3">Dha-51</strain>
    </source>
</reference>
<comment type="caution">
    <text evidence="2">The sequence shown here is derived from an EMBL/GenBank/DDBJ whole genome shotgun (WGS) entry which is preliminary data.</text>
</comment>
<dbReference type="RefSeq" id="WP_093222454.1">
    <property type="nucleotide sequence ID" value="NZ_LT629803.1"/>
</dbReference>
<dbReference type="Gene3D" id="2.50.20.10">
    <property type="entry name" value="Lipoprotein localisation LolA/LolB/LppX"/>
    <property type="match status" value="1"/>
</dbReference>
<accession>A0A1H2NM75</accession>
<dbReference type="CDD" id="cd16329">
    <property type="entry name" value="LolA_like"/>
    <property type="match status" value="1"/>
</dbReference>
<dbReference type="Proteomes" id="UP000295254">
    <property type="component" value="Unassembled WGS sequence"/>
</dbReference>
<evidence type="ECO:0000313" key="3">
    <source>
        <dbReference type="Proteomes" id="UP000295254"/>
    </source>
</evidence>
<keyword evidence="3" id="KW-1185">Reference proteome</keyword>
<keyword evidence="1" id="KW-0732">Signal</keyword>
<protein>
    <submittedName>
        <fullName evidence="2">DUF1329 domain-containing protein</fullName>
    </submittedName>
</protein>
<dbReference type="STRING" id="95300.SAMN05216558_2559"/>
<dbReference type="InterPro" id="IPR010752">
    <property type="entry name" value="DUF1329"/>
</dbReference>
<evidence type="ECO:0000313" key="2">
    <source>
        <dbReference type="EMBL" id="TDB56959.1"/>
    </source>
</evidence>
<sequence>MKTTKTLVRTGVLSLSLLTTAVMAKVTPEEAAQLGTTLTPMGAVKAANADGSIPAWTGGLPTNAGTVDSKGFLSDPFANEKPLLIITAATADKYQDKLTAGQLAMFKRYPDSYRIPVYPTHRTAAVPTGIYSVIKASALKTEEVDGGNGLSGFSDTRYYAFPLPKNGVEVLWNHMTRYRGGNLQRLATRVQPQADGAFSMIELEDEISYPSELPDLDKSKADNILFYFIQRITGPARLAGNVLLIHETIDQVKEPRDAWLYNAGQRRVRRAPQVSYDGPATAADGLATTDNYDMFNGAPDRYTWELVGKKELYIPYNSYKLDSPNLKYADILKAGHINQDLTRYELHRVWEVVAKVKPNERHIYATRHMYFDEDTWQLAEVDHYDGRGQLWRVGEGHAQQYYHKQAPGYTAEALYDLQSGRYSVLGLKNEEKRSIEFGAVASANNYTPAALRQAGVR</sequence>
<name>A0A1H2NM75_PSEVA</name>
<feature type="chain" id="PRO_5044372012" evidence="1">
    <location>
        <begin position="25"/>
        <end position="457"/>
    </location>
</feature>